<accession>A0A6N2R1I2</accession>
<evidence type="ECO:0000256" key="1">
    <source>
        <dbReference type="ARBA" id="ARBA00004141"/>
    </source>
</evidence>
<dbReference type="Pfam" id="PF04932">
    <property type="entry name" value="Wzy_C"/>
    <property type="match status" value="1"/>
</dbReference>
<dbReference type="InterPro" id="IPR007016">
    <property type="entry name" value="O-antigen_ligase-rel_domated"/>
</dbReference>
<evidence type="ECO:0000256" key="2">
    <source>
        <dbReference type="ARBA" id="ARBA00022692"/>
    </source>
</evidence>
<gene>
    <name evidence="6" type="ORF">ACLFYP115_00206</name>
</gene>
<keyword evidence="4" id="KW-0472">Membrane</keyword>
<keyword evidence="2" id="KW-0812">Transmembrane</keyword>
<comment type="subcellular location">
    <subcellularLocation>
        <location evidence="1">Membrane</location>
        <topology evidence="1">Multi-pass membrane protein</topology>
    </subcellularLocation>
</comment>
<name>A0A6N2R1I2_9FIRM</name>
<evidence type="ECO:0000313" key="6">
    <source>
        <dbReference type="EMBL" id="VYS74843.1"/>
    </source>
</evidence>
<dbReference type="EMBL" id="CACRSQ010000002">
    <property type="protein sequence ID" value="VYS74843.1"/>
    <property type="molecule type" value="Genomic_DNA"/>
</dbReference>
<evidence type="ECO:0000256" key="4">
    <source>
        <dbReference type="ARBA" id="ARBA00023136"/>
    </source>
</evidence>
<protein>
    <recommendedName>
        <fullName evidence="5">O-antigen ligase-related domain-containing protein</fullName>
    </recommendedName>
</protein>
<organism evidence="6">
    <name type="scientific">Anaerostipes caccae</name>
    <dbReference type="NCBI Taxonomy" id="105841"/>
    <lineage>
        <taxon>Bacteria</taxon>
        <taxon>Bacillati</taxon>
        <taxon>Bacillota</taxon>
        <taxon>Clostridia</taxon>
        <taxon>Lachnospirales</taxon>
        <taxon>Lachnospiraceae</taxon>
        <taxon>Anaerostipes</taxon>
    </lineage>
</organism>
<keyword evidence="3" id="KW-1133">Transmembrane helix</keyword>
<evidence type="ECO:0000259" key="5">
    <source>
        <dbReference type="Pfam" id="PF04932"/>
    </source>
</evidence>
<feature type="domain" description="O-antigen ligase-related" evidence="5">
    <location>
        <begin position="214"/>
        <end position="339"/>
    </location>
</feature>
<evidence type="ECO:0000256" key="3">
    <source>
        <dbReference type="ARBA" id="ARBA00022989"/>
    </source>
</evidence>
<dbReference type="RefSeq" id="WP_006565706.1">
    <property type="nucleotide sequence ID" value="NZ_BAABZP010000001.1"/>
</dbReference>
<dbReference type="AlphaFoldDB" id="A0A6N2R1I2"/>
<reference evidence="6" key="1">
    <citation type="submission" date="2019-11" db="EMBL/GenBank/DDBJ databases">
        <authorList>
            <person name="Feng L."/>
        </authorList>
    </citation>
    <scope>NUCLEOTIDE SEQUENCE</scope>
    <source>
        <strain evidence="6">AcaccaeLFYP115</strain>
    </source>
</reference>
<dbReference type="GO" id="GO:0016020">
    <property type="term" value="C:membrane"/>
    <property type="evidence" value="ECO:0007669"/>
    <property type="project" value="UniProtKB-SubCell"/>
</dbReference>
<proteinExistence type="predicted"/>
<sequence length="409" mass="47781">MKHKNVLDKIIILILKVFVISALILPVLTTKAKNPELDGYYSRFILTNFFALLGIIIILLTALPYKRFMSRFLFGGFLLFAICLCYNILYLNNLEVIQFSWACWNTTISFALLITLLLVKTKEIFEQGNIIRYTIWAIIVTNVIGVSFYLKGYLSLHIYNFKLVLTKIDPNYYEKRFNWIYFYKCQYSCMLLLFIGLFVVHKKKFRNKLTYLLSLVTLFCCLLIAHTNTSTVCAVFILAADFVDYLFANKRYLFTKITLLVMSSLGAAKLILSWIAQERDLSNLGSRIPIWKMAIEKIKENPRGLGNRFALNPKDWLQIAPTWKTNNCHNIFLNEMLRFSIPVGFCYLGFFLASCVYSLMKKFSFLRLSIWISFFIAVSMDYSVQTPELSMVMFMIYCIFFFPLEEVEE</sequence>